<evidence type="ECO:0000313" key="3">
    <source>
        <dbReference type="EMBL" id="EOB03739.1"/>
    </source>
</evidence>
<feature type="compositionally biased region" description="Polar residues" evidence="1">
    <location>
        <begin position="429"/>
        <end position="438"/>
    </location>
</feature>
<feature type="transmembrane region" description="Helical" evidence="2">
    <location>
        <begin position="910"/>
        <end position="932"/>
    </location>
</feature>
<reference evidence="4" key="1">
    <citation type="journal article" date="2013" name="Nat. Genet.">
        <title>The duck genome and transcriptome provide insight into an avian influenza virus reservoir species.</title>
        <authorList>
            <person name="Huang Y."/>
            <person name="Li Y."/>
            <person name="Burt D.W."/>
            <person name="Chen H."/>
            <person name="Zhang Y."/>
            <person name="Qian W."/>
            <person name="Kim H."/>
            <person name="Gan S."/>
            <person name="Zhao Y."/>
            <person name="Li J."/>
            <person name="Yi K."/>
            <person name="Feng H."/>
            <person name="Zhu P."/>
            <person name="Li B."/>
            <person name="Liu Q."/>
            <person name="Fairley S."/>
            <person name="Magor K.E."/>
            <person name="Du Z."/>
            <person name="Hu X."/>
            <person name="Goodman L."/>
            <person name="Tafer H."/>
            <person name="Vignal A."/>
            <person name="Lee T."/>
            <person name="Kim K.W."/>
            <person name="Sheng Z."/>
            <person name="An Y."/>
            <person name="Searle S."/>
            <person name="Herrero J."/>
            <person name="Groenen M.A."/>
            <person name="Crooijmans R.P."/>
            <person name="Faraut T."/>
            <person name="Cai Q."/>
            <person name="Webster R.G."/>
            <person name="Aldridge J.R."/>
            <person name="Warren W.C."/>
            <person name="Bartschat S."/>
            <person name="Kehr S."/>
            <person name="Marz M."/>
            <person name="Stadler P.F."/>
            <person name="Smith J."/>
            <person name="Kraus R.H."/>
            <person name="Zhao Y."/>
            <person name="Ren L."/>
            <person name="Fei J."/>
            <person name="Morisson M."/>
            <person name="Kaiser P."/>
            <person name="Griffin D.K."/>
            <person name="Rao M."/>
            <person name="Pitel F."/>
            <person name="Wang J."/>
            <person name="Li N."/>
        </authorList>
    </citation>
    <scope>NUCLEOTIDE SEQUENCE [LARGE SCALE GENOMIC DNA]</scope>
</reference>
<keyword evidence="2" id="KW-1133">Transmembrane helix</keyword>
<feature type="region of interest" description="Disordered" evidence="1">
    <location>
        <begin position="733"/>
        <end position="772"/>
    </location>
</feature>
<feature type="compositionally biased region" description="Low complexity" evidence="1">
    <location>
        <begin position="1371"/>
        <end position="1394"/>
    </location>
</feature>
<evidence type="ECO:0000256" key="2">
    <source>
        <dbReference type="SAM" id="Phobius"/>
    </source>
</evidence>
<name>R0LDJ0_ANAPL</name>
<protein>
    <submittedName>
        <fullName evidence="3">Uncharacterized protein</fullName>
    </submittedName>
</protein>
<keyword evidence="4" id="KW-1185">Reference proteome</keyword>
<dbReference type="EMBL" id="KB742834">
    <property type="protein sequence ID" value="EOB03739.1"/>
    <property type="molecule type" value="Genomic_DNA"/>
</dbReference>
<gene>
    <name evidence="3" type="ORF">Anapl_14039</name>
</gene>
<dbReference type="Proteomes" id="UP000296049">
    <property type="component" value="Unassembled WGS sequence"/>
</dbReference>
<evidence type="ECO:0000313" key="4">
    <source>
        <dbReference type="Proteomes" id="UP000296049"/>
    </source>
</evidence>
<proteinExistence type="predicted"/>
<feature type="transmembrane region" description="Helical" evidence="2">
    <location>
        <begin position="868"/>
        <end position="890"/>
    </location>
</feature>
<sequence length="1636" mass="178849">MGVLLDGARPGCILHSKPSTSGDNETSTKTEVVSYKDLYFTSNFLLLSILLKVLKRYQHRKIAGKAEIKTNQKQENQMKALMSSCNTAVCKNHRELQHLEVCQQVGQETRCLIKQVPPEVLGSGQKSTTISTSSLQLLQLQHAHFQIGNSIHYPYAKCQTVPAGWKTVGALSDSLKSMDYNYIKSYALPLPFTVNGLQERGQPFPKMTVLCRSQPVLQVQQRSAHSCHRHTSGSFSGSCATCLAEVTADTRMTALGLQPLPLTLLLPPLPDTSKRTTACSARNIKRSSFLGKASRTALQLNTGTNQPRAIHKTTPSPYGRAPHTSGLAQGSWQGRFMSSRVYAVTECYTEQNTRAYRPNSIGVTRGGLQGAWSHRAGRGTSSAPVGKALRLTLSASAALIWTSTTGGFSKRGLQNFKTARGKSDKTAQEHTGQGQPTDAKSVETVRCAAYSAQYISAVVLPSRRHPQALERFNASFLSHSVNVEQLSSSRRESPKPTERAKQSTQALQKWCKKHSTHTGQTVLASLRNGKTQEKFAVPCLTARSTFPEANATKTTLIFPGPAVLTGCKDEKEVAAPHHAPTPGLSPPGQILCASQRRSLAPPVPRLHTLHHSGDDSPHVDTARGKHKLRGFGPSLNFHLVSTQSSPKEWYNRAEKQQIFQLYNVVWNGNITMLVSLPGPEALESCLAQPDTAITKQDFQVDGKPVSLFLLKLSHRGFPGATEKGLQLRDIGSTRHHPAQPRAPDEAHGSASPPLVASASHHPARFDPIPRADLPTFGENPTVTFNVRRDTDLMPFTSHGLSAVITLQGRCTEKPLSSPLVGIFTSSIWGSGFRGGQITRLLTAVLISDEKAAVGATRRAQLSAGSIHIPLRLATVGSTPVILRLWCKVLWDLRRRNSMQKDQAVLSSGEFLSWVVAIAAIGAVQFMVMHVIADQTVTAFASMEKSHFWKLWGVFLDTEVETRRRSQHPVISPQVRRSSPLWRSKGEAGEQLHVMALQLLFENLRWGQGPHAHVFVHRHPEHTLHSASEAFKLPDTPFALERKQQHRTVCTQTGQHSVRGAKAQLNFITRCRPSHQLVWEQLRLSDLLACAPAPRGQGQAKNLLCGLREAMGLWRKEGGEGGCEESTCHAHQDTWEQQCSLAAVRCDETDDIRHTVRAEQQQSLAVNTPCCRPAWGKARFQSQCFHRPLKWTPKAPGLYFLRQALCRGRTPHPCSTGACLEEEVAAGMTQCLLESLGTSPSQERWGFCLTALAQLVNPHLRASKHVGQLQALHSTVPAQWAGERQGHVLCAEPTPDPWQRDGKNYPSCSSSFAPCSGDGDQLDNHSPCLHGAPCVWPHGPLLLLHVLGQEEACCCLSADSAGRKQEGEPAAPSVSLSTSRTSSPLAQRQARTGRAAGRESLSHAAAGVLKKVQILFWMQPCRDLSLGEAGEEPARLAINDKALAPSLQRPRGGHQAAWRGARRAQPILALHREAASESTAEAAIQDVGLRGRNAGLEGKKRTPSYSLFSIAAHEHPSKHAECFALAVEVTPPIALGHLSTLSPPPGQPYCPHPATFFSKYCISEDKNETKILSVKPAGFKEWNVERANFENTYLDRAEQQHMVQGPAVKTWAVVHAGSRDLALGGRFGLVMEQQHSV</sequence>
<evidence type="ECO:0000256" key="1">
    <source>
        <dbReference type="SAM" id="MobiDB-lite"/>
    </source>
</evidence>
<accession>R0LDJ0</accession>
<keyword evidence="2" id="KW-0812">Transmembrane</keyword>
<feature type="region of interest" description="Disordered" evidence="1">
    <location>
        <begin position="419"/>
        <end position="440"/>
    </location>
</feature>
<feature type="region of interest" description="Disordered" evidence="1">
    <location>
        <begin position="1362"/>
        <end position="1397"/>
    </location>
</feature>
<organism evidence="3 4">
    <name type="scientific">Anas platyrhynchos</name>
    <name type="common">Mallard</name>
    <name type="synonym">Anas boschas</name>
    <dbReference type="NCBI Taxonomy" id="8839"/>
    <lineage>
        <taxon>Eukaryota</taxon>
        <taxon>Metazoa</taxon>
        <taxon>Chordata</taxon>
        <taxon>Craniata</taxon>
        <taxon>Vertebrata</taxon>
        <taxon>Euteleostomi</taxon>
        <taxon>Archelosauria</taxon>
        <taxon>Archosauria</taxon>
        <taxon>Dinosauria</taxon>
        <taxon>Saurischia</taxon>
        <taxon>Theropoda</taxon>
        <taxon>Coelurosauria</taxon>
        <taxon>Aves</taxon>
        <taxon>Neognathae</taxon>
        <taxon>Galloanserae</taxon>
        <taxon>Anseriformes</taxon>
        <taxon>Anatidae</taxon>
        <taxon>Anatinae</taxon>
        <taxon>Anas</taxon>
    </lineage>
</organism>
<keyword evidence="2" id="KW-0472">Membrane</keyword>